<dbReference type="SFLD" id="SFLDG01018">
    <property type="entry name" value="Squalene/Phytoene_Synthase_Lik"/>
    <property type="match status" value="1"/>
</dbReference>
<dbReference type="SUPFAM" id="SSF48576">
    <property type="entry name" value="Terpenoid synthases"/>
    <property type="match status" value="1"/>
</dbReference>
<dbReference type="OrthoDB" id="9807580at2"/>
<evidence type="ECO:0000313" key="2">
    <source>
        <dbReference type="Proteomes" id="UP000247540"/>
    </source>
</evidence>
<dbReference type="InterPro" id="IPR017827">
    <property type="entry name" value="HSQ_synthase_HpnC"/>
</dbReference>
<dbReference type="PANTHER" id="PTHR31480">
    <property type="entry name" value="BIFUNCTIONAL LYCOPENE CYCLASE/PHYTOENE SYNTHASE"/>
    <property type="match status" value="1"/>
</dbReference>
<dbReference type="Gene3D" id="1.10.600.10">
    <property type="entry name" value="Farnesyl Diphosphate Synthase"/>
    <property type="match status" value="1"/>
</dbReference>
<dbReference type="EMBL" id="QJTC01000006">
    <property type="protein sequence ID" value="PYE78507.1"/>
    <property type="molecule type" value="Genomic_DNA"/>
</dbReference>
<gene>
    <name evidence="1" type="ORF">DFQ15_10610</name>
</gene>
<dbReference type="SFLD" id="SFLDS00005">
    <property type="entry name" value="Isoprenoid_Synthase_Type_I"/>
    <property type="match status" value="1"/>
</dbReference>
<proteinExistence type="predicted"/>
<dbReference type="GO" id="GO:0004311">
    <property type="term" value="F:geranylgeranyl diphosphate synthase activity"/>
    <property type="evidence" value="ECO:0007669"/>
    <property type="project" value="InterPro"/>
</dbReference>
<dbReference type="InterPro" id="IPR008949">
    <property type="entry name" value="Isoprenoid_synthase_dom_sf"/>
</dbReference>
<dbReference type="InterPro" id="IPR033904">
    <property type="entry name" value="Trans_IPPS_HH"/>
</dbReference>
<dbReference type="GO" id="GO:0016114">
    <property type="term" value="P:terpenoid biosynthetic process"/>
    <property type="evidence" value="ECO:0007669"/>
    <property type="project" value="UniProtKB-ARBA"/>
</dbReference>
<dbReference type="CDD" id="cd00683">
    <property type="entry name" value="Trans_IPPS_HH"/>
    <property type="match status" value="1"/>
</dbReference>
<accession>A0A318SNI7</accession>
<dbReference type="InterPro" id="IPR044843">
    <property type="entry name" value="Trans_IPPS_bact-type"/>
</dbReference>
<dbReference type="Pfam" id="PF00494">
    <property type="entry name" value="SQS_PSY"/>
    <property type="match status" value="1"/>
</dbReference>
<keyword evidence="2" id="KW-1185">Reference proteome</keyword>
<dbReference type="Proteomes" id="UP000247540">
    <property type="component" value="Unassembled WGS sequence"/>
</dbReference>
<dbReference type="InterPro" id="IPR002060">
    <property type="entry name" value="Squ/phyt_synthse"/>
</dbReference>
<dbReference type="AlphaFoldDB" id="A0A318SNI7"/>
<dbReference type="NCBIfam" id="TIGR03464">
    <property type="entry name" value="HpnC"/>
    <property type="match status" value="1"/>
</dbReference>
<evidence type="ECO:0000313" key="1">
    <source>
        <dbReference type="EMBL" id="PYE78507.1"/>
    </source>
</evidence>
<sequence>MPTPLPSPPTTAEPPAHYENFPVASWLCPPALRPPIAALYGFARTADDIADEGEAAPDARIADLQAYRQDLYAAAAGRPVSGRWPAVFGPLAGAIARWRLPVPLLGDLLDAFLQDVRKTRDREGYADRAELLDYCRRSANPVGRLLLHLYGVRGEAALAESDAICSALQLVNFWQDLSVDIPRGRYYLCAADRRAHGVPAADLRALRQTPAATALIADCCAWARAEMLRGAPLVHRIPGRAGWELRLVVQGGLRILDRIAALDHATLNTRPTVGARDAPAMLWRALRM</sequence>
<organism evidence="1 2">
    <name type="scientific">Xylophilus ampelinus</name>
    <dbReference type="NCBI Taxonomy" id="54067"/>
    <lineage>
        <taxon>Bacteria</taxon>
        <taxon>Pseudomonadati</taxon>
        <taxon>Pseudomonadota</taxon>
        <taxon>Betaproteobacteria</taxon>
        <taxon>Burkholderiales</taxon>
        <taxon>Xylophilus</taxon>
    </lineage>
</organism>
<dbReference type="SFLD" id="SFLDG01212">
    <property type="entry name" value="Phytoene_synthase_like"/>
    <property type="match status" value="1"/>
</dbReference>
<dbReference type="GO" id="GO:0051996">
    <property type="term" value="F:squalene synthase [NAD(P)H] activity"/>
    <property type="evidence" value="ECO:0007669"/>
    <property type="project" value="InterPro"/>
</dbReference>
<protein>
    <submittedName>
        <fullName evidence="1">Squalene synthase HpnC</fullName>
    </submittedName>
</protein>
<dbReference type="RefSeq" id="WP_110465056.1">
    <property type="nucleotide sequence ID" value="NZ_JAMOFZ010000006.1"/>
</dbReference>
<name>A0A318SNI7_9BURK</name>
<comment type="caution">
    <text evidence="1">The sequence shown here is derived from an EMBL/GenBank/DDBJ whole genome shotgun (WGS) entry which is preliminary data.</text>
</comment>
<reference evidence="1 2" key="1">
    <citation type="submission" date="2018-06" db="EMBL/GenBank/DDBJ databases">
        <title>Genomic Encyclopedia of Type Strains, Phase III (KMG-III): the genomes of soil and plant-associated and newly described type strains.</title>
        <authorList>
            <person name="Whitman W."/>
        </authorList>
    </citation>
    <scope>NUCLEOTIDE SEQUENCE [LARGE SCALE GENOMIC DNA]</scope>
    <source>
        <strain evidence="1 2">CECT 7646</strain>
    </source>
</reference>